<gene>
    <name evidence="2" type="ORF">T310_5048</name>
</gene>
<dbReference type="RefSeq" id="XP_013327520.1">
    <property type="nucleotide sequence ID" value="XM_013472066.1"/>
</dbReference>
<dbReference type="EMBL" id="LASV01000218">
    <property type="protein sequence ID" value="KKA20908.1"/>
    <property type="molecule type" value="Genomic_DNA"/>
</dbReference>
<name>A0A0F4YTF6_RASE3</name>
<protein>
    <submittedName>
        <fullName evidence="2">Uncharacterized protein</fullName>
    </submittedName>
</protein>
<feature type="region of interest" description="Disordered" evidence="1">
    <location>
        <begin position="77"/>
        <end position="102"/>
    </location>
</feature>
<evidence type="ECO:0000313" key="2">
    <source>
        <dbReference type="EMBL" id="KKA20908.1"/>
    </source>
</evidence>
<dbReference type="GeneID" id="25317395"/>
<dbReference type="AlphaFoldDB" id="A0A0F4YTF6"/>
<comment type="caution">
    <text evidence="2">The sequence shown here is derived from an EMBL/GenBank/DDBJ whole genome shotgun (WGS) entry which is preliminary data.</text>
</comment>
<reference evidence="2 3" key="1">
    <citation type="submission" date="2015-04" db="EMBL/GenBank/DDBJ databases">
        <authorList>
            <person name="Heijne W.H."/>
            <person name="Fedorova N.D."/>
            <person name="Nierman W.C."/>
            <person name="Vollebregt A.W."/>
            <person name="Zhao Z."/>
            <person name="Wu L."/>
            <person name="Kumar M."/>
            <person name="Stam H."/>
            <person name="van den Berg M.A."/>
            <person name="Pel H.J."/>
        </authorList>
    </citation>
    <scope>NUCLEOTIDE SEQUENCE [LARGE SCALE GENOMIC DNA]</scope>
    <source>
        <strain evidence="2 3">CBS 393.64</strain>
    </source>
</reference>
<keyword evidence="3" id="KW-1185">Reference proteome</keyword>
<sequence length="488" mass="54456">MQREIFNITNLRDQKADLSIYLSIYHTLSITSYHNLFDKSRCAQPYYEPTKDAAAYATISACAKTTGNVLKNMKNIPQSSDEVPESCDEHTKVKDKDGGEEGSISTCTVEINAQIMLLIVNGDFLSHSDFIDLDVFFSTAHYLFFYPTYLLTYSLGYTIKQSSNQASTYLILIPGSDLWKKEGSLTTLSVPTLRDQKANLSIYHILSDKSRCNADTAAEFYASTCFPPPKPGESPAIQIIASPMNHWKRPTQGNVGGVTGTVMMTKTKTKAKKARIMAKDKGQSRGPEGVKGKMFCGGVLRLGLADRSISGQGRRSIGTFLLSFNMYVYRYVYGYVNFLRVFSKMQAVCICLIESVEEIQFMESDKTRSPFQSSQSSWNKGADHSFLNIFPGRFDAKDHPRNISSEELLSWSVAEVWLLEFRSYKEKEDGPFLVRILVDLSSSTTGVSAIPRGAFRARIAAAAELKSPIGWASREISIQTEGSTEFFH</sequence>
<proteinExistence type="predicted"/>
<organism evidence="2 3">
    <name type="scientific">Rasamsonia emersonii (strain ATCC 16479 / CBS 393.64 / IMI 116815)</name>
    <dbReference type="NCBI Taxonomy" id="1408163"/>
    <lineage>
        <taxon>Eukaryota</taxon>
        <taxon>Fungi</taxon>
        <taxon>Dikarya</taxon>
        <taxon>Ascomycota</taxon>
        <taxon>Pezizomycotina</taxon>
        <taxon>Eurotiomycetes</taxon>
        <taxon>Eurotiomycetidae</taxon>
        <taxon>Eurotiales</taxon>
        <taxon>Trichocomaceae</taxon>
        <taxon>Rasamsonia</taxon>
    </lineage>
</organism>
<dbReference type="Proteomes" id="UP000053958">
    <property type="component" value="Unassembled WGS sequence"/>
</dbReference>
<evidence type="ECO:0000256" key="1">
    <source>
        <dbReference type="SAM" id="MobiDB-lite"/>
    </source>
</evidence>
<evidence type="ECO:0000313" key="3">
    <source>
        <dbReference type="Proteomes" id="UP000053958"/>
    </source>
</evidence>
<accession>A0A0F4YTF6</accession>
<feature type="compositionally biased region" description="Basic and acidic residues" evidence="1">
    <location>
        <begin position="87"/>
        <end position="99"/>
    </location>
</feature>